<evidence type="ECO:0000256" key="2">
    <source>
        <dbReference type="SAM" id="MobiDB-lite"/>
    </source>
</evidence>
<dbReference type="Proteomes" id="UP000091857">
    <property type="component" value="Chromosome 9"/>
</dbReference>
<protein>
    <submittedName>
        <fullName evidence="3">Uncharacterized protein</fullName>
    </submittedName>
</protein>
<keyword evidence="4" id="KW-1185">Reference proteome</keyword>
<dbReference type="PANTHER" id="PTHR33565">
    <property type="entry name" value="DORMANCY-ASSOCIATED PROTEIN 1"/>
    <property type="match status" value="1"/>
</dbReference>
<dbReference type="AlphaFoldDB" id="A0A2C9VBH9"/>
<proteinExistence type="inferred from homology"/>
<reference evidence="4" key="1">
    <citation type="journal article" date="2016" name="Nat. Biotechnol.">
        <title>Sequencing wild and cultivated cassava and related species reveals extensive interspecific hybridization and genetic diversity.</title>
        <authorList>
            <person name="Bredeson J.V."/>
            <person name="Lyons J.B."/>
            <person name="Prochnik S.E."/>
            <person name="Wu G.A."/>
            <person name="Ha C.M."/>
            <person name="Edsinger-Gonzales E."/>
            <person name="Grimwood J."/>
            <person name="Schmutz J."/>
            <person name="Rabbi I.Y."/>
            <person name="Egesi C."/>
            <person name="Nauluvula P."/>
            <person name="Lebot V."/>
            <person name="Ndunguru J."/>
            <person name="Mkamilo G."/>
            <person name="Bart R.S."/>
            <person name="Setter T.L."/>
            <person name="Gleadow R.M."/>
            <person name="Kulakow P."/>
            <person name="Ferguson M.E."/>
            <person name="Rounsley S."/>
            <person name="Rokhsar D.S."/>
        </authorList>
    </citation>
    <scope>NUCLEOTIDE SEQUENCE [LARGE SCALE GENOMIC DNA]</scope>
    <source>
        <strain evidence="4">cv. AM560-2</strain>
    </source>
</reference>
<dbReference type="STRING" id="3983.A0A2C9VBH9"/>
<dbReference type="Pfam" id="PF05564">
    <property type="entry name" value="Auxin_repressed"/>
    <property type="match status" value="1"/>
</dbReference>
<sequence>MGLLDQLWDDTVAGPPPDNGLGKLRKHSTFNFRSSSGKETEGRNARSYGEDAPEEVTRVTRSIMIVKPPGYQNGSPPVSPAGSTPPVSPFSGKEAESPFGFEEDQHRMHTKRQARLDPGVLLLLTTCEI</sequence>
<feature type="region of interest" description="Disordered" evidence="2">
    <location>
        <begin position="1"/>
        <end position="112"/>
    </location>
</feature>
<comment type="caution">
    <text evidence="3">The sequence shown here is derived from an EMBL/GenBank/DDBJ whole genome shotgun (WGS) entry which is preliminary data.</text>
</comment>
<gene>
    <name evidence="3" type="ORF">MANES_09G171400v8</name>
</gene>
<dbReference type="PANTHER" id="PTHR33565:SF1">
    <property type="entry name" value="DORMANCY-ASSOCIATED PROTEIN HOMOLOG 3"/>
    <property type="match status" value="1"/>
</dbReference>
<comment type="similarity">
    <text evidence="1">Belongs to the DRM1/ARP family.</text>
</comment>
<dbReference type="EMBL" id="CM004395">
    <property type="protein sequence ID" value="OAY42331.1"/>
    <property type="molecule type" value="Genomic_DNA"/>
</dbReference>
<dbReference type="OMA" id="LTMCECE"/>
<dbReference type="InterPro" id="IPR008406">
    <property type="entry name" value="DRM/ARP"/>
</dbReference>
<evidence type="ECO:0000313" key="4">
    <source>
        <dbReference type="Proteomes" id="UP000091857"/>
    </source>
</evidence>
<evidence type="ECO:0000313" key="3">
    <source>
        <dbReference type="EMBL" id="OAY42331.1"/>
    </source>
</evidence>
<organism evidence="3 4">
    <name type="scientific">Manihot esculenta</name>
    <name type="common">Cassava</name>
    <name type="synonym">Jatropha manihot</name>
    <dbReference type="NCBI Taxonomy" id="3983"/>
    <lineage>
        <taxon>Eukaryota</taxon>
        <taxon>Viridiplantae</taxon>
        <taxon>Streptophyta</taxon>
        <taxon>Embryophyta</taxon>
        <taxon>Tracheophyta</taxon>
        <taxon>Spermatophyta</taxon>
        <taxon>Magnoliopsida</taxon>
        <taxon>eudicotyledons</taxon>
        <taxon>Gunneridae</taxon>
        <taxon>Pentapetalae</taxon>
        <taxon>rosids</taxon>
        <taxon>fabids</taxon>
        <taxon>Malpighiales</taxon>
        <taxon>Euphorbiaceae</taxon>
        <taxon>Crotonoideae</taxon>
        <taxon>Manihoteae</taxon>
        <taxon>Manihot</taxon>
    </lineage>
</organism>
<evidence type="ECO:0000256" key="1">
    <source>
        <dbReference type="ARBA" id="ARBA00010502"/>
    </source>
</evidence>
<name>A0A2C9VBH9_MANES</name>
<dbReference type="Gramene" id="Manes.09G171400.1.v8.1">
    <property type="protein sequence ID" value="Manes.09G171400.1.v8.1.CDS"/>
    <property type="gene ID" value="Manes.09G171400.v8.1"/>
</dbReference>
<accession>A0A2C9VBH9</accession>